<gene>
    <name evidence="5" type="ORF">B7R76_03885</name>
</gene>
<keyword evidence="2" id="KW-0547">Nucleotide-binding</keyword>
<dbReference type="PANTHER" id="PTHR42939">
    <property type="entry name" value="ABC TRANSPORTER ATP-BINDING PROTEIN ALBC-RELATED"/>
    <property type="match status" value="1"/>
</dbReference>
<keyword evidence="3 5" id="KW-0067">ATP-binding</keyword>
<evidence type="ECO:0000256" key="2">
    <source>
        <dbReference type="ARBA" id="ARBA00022741"/>
    </source>
</evidence>
<protein>
    <submittedName>
        <fullName evidence="5">ABC transporter ATP-binding protein</fullName>
    </submittedName>
</protein>
<proteinExistence type="predicted"/>
<sequence>MEITGTDSPNVELVIKDIHKSFKDKKVLCGCTAALKRGTIYGLLGRNGAGKTTLLSILAGNLAADSGEFYLQQDGQPPRLVTDEDIFLMVAEPKFPNFLTGEEFIQFFYDINKSHIAAPQSIDAYFEAVDFAAEDRCRLIQGYSTGMKNKLQMIMFLILRPLIILMDEPLTSLDILVQLQIKKLIRQIQSEHIIILSTHILQLAEDLCDSIVFLKEGQIQAQGLPASTAGLEDMIMSTLKDEGRE</sequence>
<dbReference type="GO" id="GO:0005524">
    <property type="term" value="F:ATP binding"/>
    <property type="evidence" value="ECO:0007669"/>
    <property type="project" value="UniProtKB-KW"/>
</dbReference>
<keyword evidence="1" id="KW-0813">Transport</keyword>
<dbReference type="RefSeq" id="WP_102892420.1">
    <property type="nucleotide sequence ID" value="NZ_NBZD01000002.1"/>
</dbReference>
<dbReference type="EMBL" id="NBZD01000002">
    <property type="protein sequence ID" value="PNH18707.1"/>
    <property type="molecule type" value="Genomic_DNA"/>
</dbReference>
<evidence type="ECO:0000256" key="3">
    <source>
        <dbReference type="ARBA" id="ARBA00022840"/>
    </source>
</evidence>
<dbReference type="CDD" id="cd03230">
    <property type="entry name" value="ABC_DR_subfamily_A"/>
    <property type="match status" value="1"/>
</dbReference>
<dbReference type="InterPro" id="IPR051782">
    <property type="entry name" value="ABC_Transporter_VariousFunc"/>
</dbReference>
<dbReference type="GO" id="GO:0016887">
    <property type="term" value="F:ATP hydrolysis activity"/>
    <property type="evidence" value="ECO:0007669"/>
    <property type="project" value="InterPro"/>
</dbReference>
<dbReference type="InterPro" id="IPR027417">
    <property type="entry name" value="P-loop_NTPase"/>
</dbReference>
<dbReference type="SUPFAM" id="SSF52540">
    <property type="entry name" value="P-loop containing nucleoside triphosphate hydrolases"/>
    <property type="match status" value="1"/>
</dbReference>
<feature type="domain" description="ABC transporter" evidence="4">
    <location>
        <begin position="13"/>
        <end position="241"/>
    </location>
</feature>
<reference evidence="6" key="1">
    <citation type="submission" date="2017-04" db="EMBL/GenBank/DDBJ databases">
        <authorList>
            <person name="Bumgarner R.E."/>
            <person name="Fredricks D.N."/>
            <person name="Srinivasan S."/>
        </authorList>
    </citation>
    <scope>NUCLEOTIDE SEQUENCE [LARGE SCALE GENOMIC DNA]</scope>
    <source>
        <strain evidence="6">KA00405</strain>
    </source>
</reference>
<dbReference type="Gene3D" id="3.40.50.300">
    <property type="entry name" value="P-loop containing nucleotide triphosphate hydrolases"/>
    <property type="match status" value="1"/>
</dbReference>
<comment type="caution">
    <text evidence="5">The sequence shown here is derived from an EMBL/GenBank/DDBJ whole genome shotgun (WGS) entry which is preliminary data.</text>
</comment>
<dbReference type="InterPro" id="IPR003439">
    <property type="entry name" value="ABC_transporter-like_ATP-bd"/>
</dbReference>
<evidence type="ECO:0000313" key="5">
    <source>
        <dbReference type="EMBL" id="PNH18707.1"/>
    </source>
</evidence>
<name>A0A2J8B1Q6_9FIRM</name>
<accession>A0A2J8B1Q6</accession>
<dbReference type="Proteomes" id="UP000236394">
    <property type="component" value="Unassembled WGS sequence"/>
</dbReference>
<dbReference type="PANTHER" id="PTHR42939:SF1">
    <property type="entry name" value="ABC TRANSPORTER ATP-BINDING PROTEIN ALBC-RELATED"/>
    <property type="match status" value="1"/>
</dbReference>
<evidence type="ECO:0000313" key="6">
    <source>
        <dbReference type="Proteomes" id="UP000236394"/>
    </source>
</evidence>
<dbReference type="InterPro" id="IPR003593">
    <property type="entry name" value="AAA+_ATPase"/>
</dbReference>
<dbReference type="AlphaFoldDB" id="A0A2J8B1Q6"/>
<evidence type="ECO:0000256" key="1">
    <source>
        <dbReference type="ARBA" id="ARBA00022448"/>
    </source>
</evidence>
<dbReference type="PROSITE" id="PS50893">
    <property type="entry name" value="ABC_TRANSPORTER_2"/>
    <property type="match status" value="1"/>
</dbReference>
<evidence type="ECO:0000259" key="4">
    <source>
        <dbReference type="PROSITE" id="PS50893"/>
    </source>
</evidence>
<dbReference type="SMART" id="SM00382">
    <property type="entry name" value="AAA"/>
    <property type="match status" value="1"/>
</dbReference>
<organism evidence="5 6">
    <name type="scientific">Mageeibacillus indolicus</name>
    <dbReference type="NCBI Taxonomy" id="884684"/>
    <lineage>
        <taxon>Bacteria</taxon>
        <taxon>Bacillati</taxon>
        <taxon>Bacillota</taxon>
        <taxon>Clostridia</taxon>
        <taxon>Eubacteriales</taxon>
        <taxon>Oscillospiraceae</taxon>
        <taxon>Mageeibacillus</taxon>
    </lineage>
</organism>
<dbReference type="Pfam" id="PF00005">
    <property type="entry name" value="ABC_tran"/>
    <property type="match status" value="1"/>
</dbReference>